<sequence length="101" mass="11285">MPKNIIYHITTKEEWTIALADGIYKAASLDKEGFIHCCTQEQVPGVLVRYFNGKKQLLALSIDADKILAPIQYEFSSSLNETFPHIYGAINIESVLAIAEI</sequence>
<dbReference type="SUPFAM" id="SSF56399">
    <property type="entry name" value="ADP-ribosylation"/>
    <property type="match status" value="1"/>
</dbReference>
<keyword evidence="2" id="KW-1185">Reference proteome</keyword>
<dbReference type="AlphaFoldDB" id="A0A8J8FD69"/>
<reference evidence="1" key="1">
    <citation type="submission" date="2019-10" db="EMBL/GenBank/DDBJ databases">
        <title>Draft genome sequence of Panacibacter sp. KCS-6.</title>
        <authorList>
            <person name="Yim K.J."/>
        </authorList>
    </citation>
    <scope>NUCLEOTIDE SEQUENCE</scope>
    <source>
        <strain evidence="1">KCS-6</strain>
    </source>
</reference>
<proteinExistence type="predicted"/>
<dbReference type="Gene3D" id="3.20.170.20">
    <property type="entry name" value="Protein of unknown function DUF952"/>
    <property type="match status" value="1"/>
</dbReference>
<protein>
    <submittedName>
        <fullName evidence="1">DUF952 domain-containing protein</fullName>
    </submittedName>
</protein>
<dbReference type="PANTHER" id="PTHR34129:SF1">
    <property type="entry name" value="DUF952 DOMAIN-CONTAINING PROTEIN"/>
    <property type="match status" value="1"/>
</dbReference>
<gene>
    <name evidence="1" type="ORF">GD597_03080</name>
</gene>
<evidence type="ECO:0000313" key="2">
    <source>
        <dbReference type="Proteomes" id="UP000598971"/>
    </source>
</evidence>
<evidence type="ECO:0000313" key="1">
    <source>
        <dbReference type="EMBL" id="NNV54428.1"/>
    </source>
</evidence>
<organism evidence="1 2">
    <name type="scientific">Limnovirga soli</name>
    <dbReference type="NCBI Taxonomy" id="2656915"/>
    <lineage>
        <taxon>Bacteria</taxon>
        <taxon>Pseudomonadati</taxon>
        <taxon>Bacteroidota</taxon>
        <taxon>Chitinophagia</taxon>
        <taxon>Chitinophagales</taxon>
        <taxon>Chitinophagaceae</taxon>
        <taxon>Limnovirga</taxon>
    </lineage>
</organism>
<accession>A0A8J8FD69</accession>
<dbReference type="RefSeq" id="WP_171606351.1">
    <property type="nucleotide sequence ID" value="NZ_WHPF01000002.1"/>
</dbReference>
<dbReference type="Proteomes" id="UP000598971">
    <property type="component" value="Unassembled WGS sequence"/>
</dbReference>
<name>A0A8J8FD69_9BACT</name>
<dbReference type="EMBL" id="WHPF01000002">
    <property type="protein sequence ID" value="NNV54428.1"/>
    <property type="molecule type" value="Genomic_DNA"/>
</dbReference>
<dbReference type="Pfam" id="PF06108">
    <property type="entry name" value="DUF952"/>
    <property type="match status" value="1"/>
</dbReference>
<dbReference type="InterPro" id="IPR009297">
    <property type="entry name" value="DUF952"/>
</dbReference>
<comment type="caution">
    <text evidence="1">The sequence shown here is derived from an EMBL/GenBank/DDBJ whole genome shotgun (WGS) entry which is preliminary data.</text>
</comment>
<dbReference type="PANTHER" id="PTHR34129">
    <property type="entry name" value="BLR1139 PROTEIN"/>
    <property type="match status" value="1"/>
</dbReference>